<comment type="caution">
    <text evidence="3">The sequence shown here is derived from an EMBL/GenBank/DDBJ whole genome shotgun (WGS) entry which is preliminary data.</text>
</comment>
<reference evidence="3 4" key="1">
    <citation type="submission" date="2016-05" db="EMBL/GenBank/DDBJ databases">
        <title>Genomic and physiological characterization of Planctopirus sp. isolated from fresh water lake.</title>
        <authorList>
            <person name="Subhash Y."/>
            <person name="Ramana C."/>
        </authorList>
    </citation>
    <scope>NUCLEOTIDE SEQUENCE [LARGE SCALE GENOMIC DNA]</scope>
    <source>
        <strain evidence="3 4">JC280</strain>
    </source>
</reference>
<accession>A0A1C3E3S8</accession>
<dbReference type="OrthoDB" id="286361at2"/>
<proteinExistence type="predicted"/>
<feature type="chain" id="PRO_5008672805" description="Carboxypeptidase regulatory-like domain-containing protein" evidence="2">
    <location>
        <begin position="22"/>
        <end position="142"/>
    </location>
</feature>
<feature type="compositionally biased region" description="Basic and acidic residues" evidence="1">
    <location>
        <begin position="128"/>
        <end position="142"/>
    </location>
</feature>
<evidence type="ECO:0000256" key="1">
    <source>
        <dbReference type="SAM" id="MobiDB-lite"/>
    </source>
</evidence>
<evidence type="ECO:0008006" key="5">
    <source>
        <dbReference type="Google" id="ProtNLM"/>
    </source>
</evidence>
<feature type="region of interest" description="Disordered" evidence="1">
    <location>
        <begin position="122"/>
        <end position="142"/>
    </location>
</feature>
<dbReference type="Proteomes" id="UP000094828">
    <property type="component" value="Unassembled WGS sequence"/>
</dbReference>
<dbReference type="AlphaFoldDB" id="A0A1C3E3S8"/>
<protein>
    <recommendedName>
        <fullName evidence="5">Carboxypeptidase regulatory-like domain-containing protein</fullName>
    </recommendedName>
</protein>
<gene>
    <name evidence="3" type="ORF">A6X21_15210</name>
</gene>
<evidence type="ECO:0000256" key="2">
    <source>
        <dbReference type="SAM" id="SignalP"/>
    </source>
</evidence>
<sequence>MLIRHLLPRLCCFAGLLMLLAGCGGSSVTLVPVTGTVYLDDQPLANAKIVFTPAEGRASFATTDAQGRYKLLYTADLAGAVTGKHRVTISTFIEPDPESSIEERKLGQVEKVPAKYNKKSTLEMEVSTADREPMDFKLSSKD</sequence>
<name>A0A1C3E3S8_9PLAN</name>
<keyword evidence="4" id="KW-1185">Reference proteome</keyword>
<feature type="signal peptide" evidence="2">
    <location>
        <begin position="1"/>
        <end position="21"/>
    </location>
</feature>
<dbReference type="PROSITE" id="PS51257">
    <property type="entry name" value="PROKAR_LIPOPROTEIN"/>
    <property type="match status" value="1"/>
</dbReference>
<evidence type="ECO:0000313" key="3">
    <source>
        <dbReference type="EMBL" id="ODA27894.1"/>
    </source>
</evidence>
<dbReference type="RefSeq" id="WP_068853519.1">
    <property type="nucleotide sequence ID" value="NZ_LYDR01000159.1"/>
</dbReference>
<dbReference type="EMBL" id="LYDR01000159">
    <property type="protein sequence ID" value="ODA27894.1"/>
    <property type="molecule type" value="Genomic_DNA"/>
</dbReference>
<evidence type="ECO:0000313" key="4">
    <source>
        <dbReference type="Proteomes" id="UP000094828"/>
    </source>
</evidence>
<keyword evidence="2" id="KW-0732">Signal</keyword>
<organism evidence="3 4">
    <name type="scientific">Planctopirus hydrillae</name>
    <dbReference type="NCBI Taxonomy" id="1841610"/>
    <lineage>
        <taxon>Bacteria</taxon>
        <taxon>Pseudomonadati</taxon>
        <taxon>Planctomycetota</taxon>
        <taxon>Planctomycetia</taxon>
        <taxon>Planctomycetales</taxon>
        <taxon>Planctomycetaceae</taxon>
        <taxon>Planctopirus</taxon>
    </lineage>
</organism>